<keyword evidence="2" id="KW-1185">Reference proteome</keyword>
<dbReference type="Proteomes" id="UP000479000">
    <property type="component" value="Unassembled WGS sequence"/>
</dbReference>
<sequence length="346" mass="39181">MRESSTRTDRSQSLFGVSDPTSRRHVTFMIRPVLDTPGPVTRVRILIEAAERQLSMLSAIITDTSYANWNSTSAMTCIRNLNPSLSSAGQALDSIGYRARLRIVRSNHKSDRTDLLGILRHHFYGQLQYLQLSPLLAQFRTVNILSHQTPLLTVTLIFSPANTNCFSLTSLIERWNNCNVMHRPSVTCGSSRSYVNAIVPLYRSINVITSTQQNTLQISVHLQYQIAASMPQLWNCSIARSQLVGALNWRFYLKSFLGSSYTPCRNRSSPRRIEPWAAYASDIYGPQLSTTAKFDCQLGRIRSKLWSSQGVHLYVTPLQPLQHQIPLTFRTCDETLILLRPSRFAT</sequence>
<dbReference type="AlphaFoldDB" id="A0A6H5GCU5"/>
<dbReference type="EMBL" id="CADCXU010008800">
    <property type="protein sequence ID" value="CAA9999445.1"/>
    <property type="molecule type" value="Genomic_DNA"/>
</dbReference>
<evidence type="ECO:0000313" key="1">
    <source>
        <dbReference type="EMBL" id="CAA9999445.1"/>
    </source>
</evidence>
<gene>
    <name evidence="1" type="ORF">NTEN_LOCUS5728</name>
</gene>
<reference evidence="1 2" key="1">
    <citation type="submission" date="2020-02" db="EMBL/GenBank/DDBJ databases">
        <authorList>
            <person name="Ferguson B K."/>
        </authorList>
    </citation>
    <scope>NUCLEOTIDE SEQUENCE [LARGE SCALE GENOMIC DNA]</scope>
</reference>
<feature type="non-terminal residue" evidence="1">
    <location>
        <position position="346"/>
    </location>
</feature>
<accession>A0A6H5GCU5</accession>
<proteinExistence type="predicted"/>
<protein>
    <submittedName>
        <fullName evidence="1">Uncharacterized protein</fullName>
    </submittedName>
</protein>
<organism evidence="1 2">
    <name type="scientific">Nesidiocoris tenuis</name>
    <dbReference type="NCBI Taxonomy" id="355587"/>
    <lineage>
        <taxon>Eukaryota</taxon>
        <taxon>Metazoa</taxon>
        <taxon>Ecdysozoa</taxon>
        <taxon>Arthropoda</taxon>
        <taxon>Hexapoda</taxon>
        <taxon>Insecta</taxon>
        <taxon>Pterygota</taxon>
        <taxon>Neoptera</taxon>
        <taxon>Paraneoptera</taxon>
        <taxon>Hemiptera</taxon>
        <taxon>Heteroptera</taxon>
        <taxon>Panheteroptera</taxon>
        <taxon>Cimicomorpha</taxon>
        <taxon>Miridae</taxon>
        <taxon>Dicyphina</taxon>
        <taxon>Nesidiocoris</taxon>
    </lineage>
</organism>
<evidence type="ECO:0000313" key="2">
    <source>
        <dbReference type="Proteomes" id="UP000479000"/>
    </source>
</evidence>
<name>A0A6H5GCU5_9HEMI</name>